<dbReference type="InterPro" id="IPR027805">
    <property type="entry name" value="Transposase_HTH_dom"/>
</dbReference>
<protein>
    <submittedName>
        <fullName evidence="9">THAP-type domain-containing protein</fullName>
    </submittedName>
</protein>
<dbReference type="Pfam" id="PF13359">
    <property type="entry name" value="DDE_Tnp_4"/>
    <property type="match status" value="1"/>
</dbReference>
<evidence type="ECO:0000313" key="9">
    <source>
        <dbReference type="EMBL" id="KAF0746247.1"/>
    </source>
</evidence>
<dbReference type="PANTHER" id="PTHR23080">
    <property type="entry name" value="THAP DOMAIN PROTEIN"/>
    <property type="match status" value="1"/>
</dbReference>
<keyword evidence="4" id="KW-0862">Zinc</keyword>
<evidence type="ECO:0000256" key="4">
    <source>
        <dbReference type="ARBA" id="ARBA00022833"/>
    </source>
</evidence>
<evidence type="ECO:0000256" key="1">
    <source>
        <dbReference type="ARBA" id="ARBA00001968"/>
    </source>
</evidence>
<evidence type="ECO:0000256" key="2">
    <source>
        <dbReference type="ARBA" id="ARBA00022723"/>
    </source>
</evidence>
<evidence type="ECO:0000313" key="10">
    <source>
        <dbReference type="Proteomes" id="UP000478052"/>
    </source>
</evidence>
<keyword evidence="7" id="KW-0812">Transmembrane</keyword>
<dbReference type="GO" id="GO:0008270">
    <property type="term" value="F:zinc ion binding"/>
    <property type="evidence" value="ECO:0007669"/>
    <property type="project" value="UniProtKB-KW"/>
</dbReference>
<keyword evidence="3 6" id="KW-0863">Zinc-finger</keyword>
<dbReference type="InterPro" id="IPR006612">
    <property type="entry name" value="THAP_Znf"/>
</dbReference>
<evidence type="ECO:0000256" key="5">
    <source>
        <dbReference type="ARBA" id="ARBA00023125"/>
    </source>
</evidence>
<dbReference type="Proteomes" id="UP000478052">
    <property type="component" value="Unassembled WGS sequence"/>
</dbReference>
<dbReference type="PROSITE" id="PS50950">
    <property type="entry name" value="ZF_THAP"/>
    <property type="match status" value="1"/>
</dbReference>
<dbReference type="Pfam" id="PF05485">
    <property type="entry name" value="THAP"/>
    <property type="match status" value="1"/>
</dbReference>
<keyword evidence="10" id="KW-1185">Reference proteome</keyword>
<comment type="cofactor">
    <cofactor evidence="1">
        <name>a divalent metal cation</name>
        <dbReference type="ChEBI" id="CHEBI:60240"/>
    </cofactor>
</comment>
<dbReference type="OrthoDB" id="6620488at2759"/>
<gene>
    <name evidence="9" type="ORF">FWK35_00024833</name>
</gene>
<accession>A0A6G0XZ76</accession>
<feature type="transmembrane region" description="Helical" evidence="7">
    <location>
        <begin position="260"/>
        <end position="282"/>
    </location>
</feature>
<evidence type="ECO:0000256" key="6">
    <source>
        <dbReference type="PROSITE-ProRule" id="PRU00309"/>
    </source>
</evidence>
<name>A0A6G0XZ76_APHCR</name>
<organism evidence="9 10">
    <name type="scientific">Aphis craccivora</name>
    <name type="common">Cowpea aphid</name>
    <dbReference type="NCBI Taxonomy" id="307492"/>
    <lineage>
        <taxon>Eukaryota</taxon>
        <taxon>Metazoa</taxon>
        <taxon>Ecdysozoa</taxon>
        <taxon>Arthropoda</taxon>
        <taxon>Hexapoda</taxon>
        <taxon>Insecta</taxon>
        <taxon>Pterygota</taxon>
        <taxon>Neoptera</taxon>
        <taxon>Paraneoptera</taxon>
        <taxon>Hemiptera</taxon>
        <taxon>Sternorrhyncha</taxon>
        <taxon>Aphidomorpha</taxon>
        <taxon>Aphidoidea</taxon>
        <taxon>Aphididae</taxon>
        <taxon>Aphidini</taxon>
        <taxon>Aphis</taxon>
        <taxon>Aphis</taxon>
    </lineage>
</organism>
<sequence>MAQSKSKNMCCVVNCSNTYKTSKHLKFFSFPNRQYEQELKKKWIRAVNRLEENGKLWMPTTRSLICSDHFVGNIRSKDPQSPSYIPSIFPKMYNKPKPNTDQQINRYNRSRNRSELRNSKAMNDSTINTFDVDITDINVNQHSNLNTKCDVSTQVSLNISGNDNFIFECIQNKNNVNTQVSVPKSFDNNFSKPCLLDKMCGPDSSEISYLSRESFKGFESITNEKRLISLTGTSFCVFNLLLSFLKPTLNINSVKKENRLLIFLIKIKLGISYSAISVLFGINPSTVSRIFTECLHFLSSKTKDFIFWPDKYSVKQCLPEAFKINYPDCRCIIDCTEVKVEQPNTVEQRVYLYSRYKSSYTIKFLVAINPNGMICFVSKCYGGRSSDSYITNDSGFLKKLEPGDQVLADKGFPGIQTEIENSNSILIMPPILHNGRFSETEILETYSIASVRIHIERVFARMKMYGILNKLKINLLPHVDDIVHICCVLTNLQLPIIKS</sequence>
<keyword evidence="7" id="KW-0472">Membrane</keyword>
<keyword evidence="7" id="KW-1133">Transmembrane helix</keyword>
<keyword evidence="2" id="KW-0479">Metal-binding</keyword>
<comment type="caution">
    <text evidence="9">The sequence shown here is derived from an EMBL/GenBank/DDBJ whole genome shotgun (WGS) entry which is preliminary data.</text>
</comment>
<proteinExistence type="predicted"/>
<evidence type="ECO:0000256" key="3">
    <source>
        <dbReference type="ARBA" id="ARBA00022771"/>
    </source>
</evidence>
<evidence type="ECO:0000256" key="7">
    <source>
        <dbReference type="SAM" id="Phobius"/>
    </source>
</evidence>
<reference evidence="9 10" key="1">
    <citation type="submission" date="2019-08" db="EMBL/GenBank/DDBJ databases">
        <title>Whole genome of Aphis craccivora.</title>
        <authorList>
            <person name="Voronova N.V."/>
            <person name="Shulinski R.S."/>
            <person name="Bandarenka Y.V."/>
            <person name="Zhorov D.G."/>
            <person name="Warner D."/>
        </authorList>
    </citation>
    <scope>NUCLEOTIDE SEQUENCE [LARGE SCALE GENOMIC DNA]</scope>
    <source>
        <strain evidence="9">180601</strain>
        <tissue evidence="9">Whole Body</tissue>
    </source>
</reference>
<dbReference type="InterPro" id="IPR027806">
    <property type="entry name" value="HARBI1_dom"/>
</dbReference>
<dbReference type="SMART" id="SM00980">
    <property type="entry name" value="THAP"/>
    <property type="match status" value="1"/>
</dbReference>
<dbReference type="SUPFAM" id="SSF57716">
    <property type="entry name" value="Glucocorticoid receptor-like (DNA-binding domain)"/>
    <property type="match status" value="1"/>
</dbReference>
<keyword evidence="5 6" id="KW-0238">DNA-binding</keyword>
<evidence type="ECO:0000259" key="8">
    <source>
        <dbReference type="PROSITE" id="PS50950"/>
    </source>
</evidence>
<dbReference type="AlphaFoldDB" id="A0A6G0XZ76"/>
<dbReference type="PANTHER" id="PTHR23080:SF143">
    <property type="entry name" value="SI:DKEY-56D12.4"/>
    <property type="match status" value="1"/>
</dbReference>
<dbReference type="EMBL" id="VUJU01007282">
    <property type="protein sequence ID" value="KAF0746247.1"/>
    <property type="molecule type" value="Genomic_DNA"/>
</dbReference>
<dbReference type="GO" id="GO:0003677">
    <property type="term" value="F:DNA binding"/>
    <property type="evidence" value="ECO:0007669"/>
    <property type="project" value="UniProtKB-UniRule"/>
</dbReference>
<dbReference type="Pfam" id="PF13613">
    <property type="entry name" value="HTH_Tnp_4"/>
    <property type="match status" value="1"/>
</dbReference>
<feature type="domain" description="THAP-type" evidence="8">
    <location>
        <begin position="1"/>
        <end position="89"/>
    </location>
</feature>